<evidence type="ECO:0000313" key="3">
    <source>
        <dbReference type="EMBL" id="AZS50852.1"/>
    </source>
</evidence>
<accession>A0A3Q9JMK2</accession>
<protein>
    <submittedName>
        <fullName evidence="3">VWA domain-containing protein</fullName>
    </submittedName>
</protein>
<dbReference type="Pfam" id="PF00092">
    <property type="entry name" value="VWA"/>
    <property type="match status" value="1"/>
</dbReference>
<feature type="transmembrane region" description="Helical" evidence="1">
    <location>
        <begin position="301"/>
        <end position="322"/>
    </location>
</feature>
<dbReference type="PANTHER" id="PTHR22550:SF18">
    <property type="entry name" value="VWFA DOMAIN-CONTAINING PROTEIN"/>
    <property type="match status" value="1"/>
</dbReference>
<reference evidence="4" key="1">
    <citation type="submission" date="2018-06" db="EMBL/GenBank/DDBJ databases">
        <title>Complete genome of Pseudomonas insecticola strain QZS01.</title>
        <authorList>
            <person name="Wang J."/>
            <person name="Su Q."/>
        </authorList>
    </citation>
    <scope>NUCLEOTIDE SEQUENCE [LARGE SCALE GENOMIC DNA]</scope>
    <source>
        <strain evidence="4">QZS01</strain>
    </source>
</reference>
<dbReference type="PANTHER" id="PTHR22550">
    <property type="entry name" value="SPORE GERMINATION PROTEIN"/>
    <property type="match status" value="1"/>
</dbReference>
<evidence type="ECO:0000313" key="4">
    <source>
        <dbReference type="Proteomes" id="UP000273143"/>
    </source>
</evidence>
<dbReference type="SUPFAM" id="SSF53300">
    <property type="entry name" value="vWA-like"/>
    <property type="match status" value="1"/>
</dbReference>
<dbReference type="EMBL" id="CP029822">
    <property type="protein sequence ID" value="AZS50852.1"/>
    <property type="molecule type" value="Genomic_DNA"/>
</dbReference>
<proteinExistence type="predicted"/>
<feature type="domain" description="VWFA" evidence="2">
    <location>
        <begin position="91"/>
        <end position="285"/>
    </location>
</feature>
<evidence type="ECO:0000259" key="2">
    <source>
        <dbReference type="PROSITE" id="PS50234"/>
    </source>
</evidence>
<organism evidence="3 4">
    <name type="scientific">Entomomonas moraniae</name>
    <dbReference type="NCBI Taxonomy" id="2213226"/>
    <lineage>
        <taxon>Bacteria</taxon>
        <taxon>Pseudomonadati</taxon>
        <taxon>Pseudomonadota</taxon>
        <taxon>Gammaproteobacteria</taxon>
        <taxon>Pseudomonadales</taxon>
        <taxon>Pseudomonadaceae</taxon>
        <taxon>Entomomonas</taxon>
    </lineage>
</organism>
<keyword evidence="1" id="KW-1133">Transmembrane helix</keyword>
<keyword evidence="1" id="KW-0472">Membrane</keyword>
<gene>
    <name evidence="3" type="ORF">DM558_08680</name>
</gene>
<dbReference type="InterPro" id="IPR050768">
    <property type="entry name" value="UPF0353/GerABKA_families"/>
</dbReference>
<keyword evidence="4" id="KW-1185">Reference proteome</keyword>
<dbReference type="RefSeq" id="WP_127163490.1">
    <property type="nucleotide sequence ID" value="NZ_CP029822.1"/>
</dbReference>
<dbReference type="SMART" id="SM00327">
    <property type="entry name" value="VWA"/>
    <property type="match status" value="1"/>
</dbReference>
<dbReference type="Gene3D" id="3.40.50.410">
    <property type="entry name" value="von Willebrand factor, type A domain"/>
    <property type="match status" value="1"/>
</dbReference>
<dbReference type="PROSITE" id="PS50234">
    <property type="entry name" value="VWFA"/>
    <property type="match status" value="1"/>
</dbReference>
<keyword evidence="1" id="KW-0812">Transmembrane</keyword>
<dbReference type="KEGG" id="emo:DM558_08680"/>
<dbReference type="AlphaFoldDB" id="A0A3Q9JMK2"/>
<feature type="transmembrane region" description="Helical" evidence="1">
    <location>
        <begin position="6"/>
        <end position="23"/>
    </location>
</feature>
<dbReference type="InterPro" id="IPR036465">
    <property type="entry name" value="vWFA_dom_sf"/>
</dbReference>
<dbReference type="Proteomes" id="UP000273143">
    <property type="component" value="Chromosome"/>
</dbReference>
<name>A0A3Q9JMK2_9GAMM</name>
<sequence>MFDFAWPGIFFLLPLPLLLRWLLPAAKRDTTALNVTFLSELEAISGKTAYSTNFPKHKLIVPFIIWCALLLSAARPQWIGEPLPVEPTGRDLLMAVDTSGSMHATDMTINNKPIDRLELIKTLFGPFIENRIGDRVGLIFFGTKAYLQSPLTFDRKTVRTWLDESFIGIAGEQTAIGDGIALGVKQLYNQDEKSRVLVLFTDGSNNTGKTTPEEAMQLAKEAKVKVYTIGIGSDKLIRDVFSVYRASDDLDEEILKKIAQETGGKYFRARSEDDLAKISKALDQLEPVKQDANETRFIKEYYPWPLSLAVLLCILLVINHLFPNIKNWRPQ</sequence>
<dbReference type="InterPro" id="IPR002035">
    <property type="entry name" value="VWF_A"/>
</dbReference>
<evidence type="ECO:0000256" key="1">
    <source>
        <dbReference type="SAM" id="Phobius"/>
    </source>
</evidence>